<keyword evidence="1" id="KW-0472">Membrane</keyword>
<dbReference type="OrthoDB" id="3232296at2759"/>
<evidence type="ECO:0000256" key="1">
    <source>
        <dbReference type="SAM" id="Phobius"/>
    </source>
</evidence>
<feature type="transmembrane region" description="Helical" evidence="1">
    <location>
        <begin position="55"/>
        <end position="76"/>
    </location>
</feature>
<feature type="transmembrane region" description="Helical" evidence="1">
    <location>
        <begin position="88"/>
        <end position="113"/>
    </location>
</feature>
<sequence length="396" mass="44622">MGLDIRVDSKKLSPDLHADLVIWFIFQIGGDQVLLALLVATFLCSRKIVRHPTMMNICCTWIMTGIIASVLLYAHRQTGPEPDKALCIAQAVMILPVPALTSMAGLALVYYIWSTFRPSDPSKMLSVQKRTTTVALLCAPYLTYICFAAGALYVALQDPSRVTRAHRFFYCSIDFGVFNIAMAVFAAVICLIATGLGIHLVIMISRNWKAMRYAGLEPGVNLQLAVRVGIFMTYVFCMSIIEVVGVIKARSIVPDIFAASAGTVLFIVFSTQPDVLRVWSRLLRRCLPRRFRMVTTPVQPPRRSPTPQPSFDLDLLHKSDREYDEKARLAALHAYFNARVHLMGIEVEVIKRPEDAFVVDRHPRRLWGVTRSDSTRRKSAYTTEAWWTRSFNHPIA</sequence>
<feature type="transmembrane region" description="Helical" evidence="1">
    <location>
        <begin position="20"/>
        <end position="43"/>
    </location>
</feature>
<accession>A0A1Y2J4Q1</accession>
<keyword evidence="1" id="KW-0812">Transmembrane</keyword>
<reference evidence="2 3" key="1">
    <citation type="journal article" date="2015" name="Biotechnol. Biofuels">
        <title>Enhanced degradation of softwood versus hardwood by the white-rot fungus Pycnoporus coccineus.</title>
        <authorList>
            <person name="Couturier M."/>
            <person name="Navarro D."/>
            <person name="Chevret D."/>
            <person name="Henrissat B."/>
            <person name="Piumi F."/>
            <person name="Ruiz-Duenas F.J."/>
            <person name="Martinez A.T."/>
            <person name="Grigoriev I.V."/>
            <person name="Riley R."/>
            <person name="Lipzen A."/>
            <person name="Berrin J.G."/>
            <person name="Master E.R."/>
            <person name="Rosso M.N."/>
        </authorList>
    </citation>
    <scope>NUCLEOTIDE SEQUENCE [LARGE SCALE GENOMIC DNA]</scope>
    <source>
        <strain evidence="2 3">BRFM310</strain>
    </source>
</reference>
<organism evidence="2 3">
    <name type="scientific">Trametes coccinea (strain BRFM310)</name>
    <name type="common">Pycnoporus coccineus</name>
    <dbReference type="NCBI Taxonomy" id="1353009"/>
    <lineage>
        <taxon>Eukaryota</taxon>
        <taxon>Fungi</taxon>
        <taxon>Dikarya</taxon>
        <taxon>Basidiomycota</taxon>
        <taxon>Agaricomycotina</taxon>
        <taxon>Agaricomycetes</taxon>
        <taxon>Polyporales</taxon>
        <taxon>Polyporaceae</taxon>
        <taxon>Trametes</taxon>
    </lineage>
</organism>
<dbReference type="AlphaFoldDB" id="A0A1Y2J4Q1"/>
<dbReference type="Proteomes" id="UP000193067">
    <property type="component" value="Unassembled WGS sequence"/>
</dbReference>
<feature type="transmembrane region" description="Helical" evidence="1">
    <location>
        <begin position="134"/>
        <end position="156"/>
    </location>
</feature>
<gene>
    <name evidence="2" type="ORF">PYCCODRAFT_1381724</name>
</gene>
<name>A0A1Y2J4Q1_TRAC3</name>
<keyword evidence="1" id="KW-1133">Transmembrane helix</keyword>
<feature type="transmembrane region" description="Helical" evidence="1">
    <location>
        <begin position="256"/>
        <end position="279"/>
    </location>
</feature>
<proteinExistence type="predicted"/>
<dbReference type="STRING" id="1353009.A0A1Y2J4Q1"/>
<dbReference type="EMBL" id="KZ084088">
    <property type="protein sequence ID" value="OSD07182.1"/>
    <property type="molecule type" value="Genomic_DNA"/>
</dbReference>
<feature type="transmembrane region" description="Helical" evidence="1">
    <location>
        <begin position="224"/>
        <end position="244"/>
    </location>
</feature>
<protein>
    <recommendedName>
        <fullName evidence="4">G-protein coupled receptors family 1 profile domain-containing protein</fullName>
    </recommendedName>
</protein>
<evidence type="ECO:0008006" key="4">
    <source>
        <dbReference type="Google" id="ProtNLM"/>
    </source>
</evidence>
<keyword evidence="3" id="KW-1185">Reference proteome</keyword>
<evidence type="ECO:0000313" key="3">
    <source>
        <dbReference type="Proteomes" id="UP000193067"/>
    </source>
</evidence>
<evidence type="ECO:0000313" key="2">
    <source>
        <dbReference type="EMBL" id="OSD07182.1"/>
    </source>
</evidence>
<feature type="transmembrane region" description="Helical" evidence="1">
    <location>
        <begin position="176"/>
        <end position="203"/>
    </location>
</feature>